<comment type="caution">
    <text evidence="2">The sequence shown here is derived from an EMBL/GenBank/DDBJ whole genome shotgun (WGS) entry which is preliminary data.</text>
</comment>
<evidence type="ECO:0000313" key="3">
    <source>
        <dbReference type="Proteomes" id="UP001215598"/>
    </source>
</evidence>
<sequence>MDFMAKLRAAAAQMAQAQAQAPYAPNSFSTPSSTLPPAATGPISSSATSIPSATLAARVASSSSSSASSSRALPSFAVPHTSLRYGSSSLSQSSTSAIPSTLRTPASSSTAAVLSTRASSVLGASSTRAVQPATPVFQPPFRYTSLLNPSSSSKPAGAPSSSSKPADTIFIPYTPNAAKPVKKKAKKNKGKSDENGVASTSSAKKRKASNGAQMDSEPRPKRAKLADEAPAMVSMDDDNEDSVVVKQKSGPARYTKGQRRAKADQVLETRRVRREGKEKTGLVLSDHDKKIAVDYLAQELQSLLEQQQDVTAAITIANADSTSVIAAVDAVRRVRQQLAHSPIPLLDTHFLDFLDAYAQDPLHLKMEEWVDSGILVEDLGQIEPNGIARSYIRVAEIPSDHVLNIIGGKMYSRPADIPWIALVLWAHGIPQDQVLEAVKSAIEYYGLDFEALREPLRRLFTSRHSFSSHPSSLTLTNPGITIENTPLARLQQELLAKGHSRFHHLSKHLTWKAYHLPAADVAAPGGALDFRRNPDIGRREALTVNAGRGLVLNTTPGGTWIPSFQPRADIWDVVFAARLPFQTTAPEGLSPEIAQRLTTFLKEEWKFWREQVGAEKTCVRKALLSITENVVKAAWTVNGSTVMVTVAEDITEEQRTGRIGGIEEETAGPAMKEFMHIVRMLHPQDGHLKSPEQMRQMRGPFLDLYRMQEAIDRGTHLALFSRHLSVLAPTLIHSWSSTMNCCFRFREPELLFRDADKKDVTDFFEGRNHDPSTIVPEHWYTEGRLSPKDDYVKALGVPCIIQYSPSPTSLAIFIGDDHLGGAKHDPQTADERRHSFLVVYGGVVEPGMAIIERDLLVNGPLDRSDVAGLEIRLDCLRQQIYDHAEKHGVYALLDKLKDVYLTRQRSLVLLRSLQHRNSKASPIDDDGHNSASCPGEGDSSDEEDEEEHDAEASGEDVVVRNRPTLGYVEVAATGKAARQAQLDRLVEEAKQAQKRGLPMDPRGYAPYDTTILSPEFAENFLKIADGKDLAKRGAAWGRTPAANQAAVAGHQRIGKWKAADAKQRRLRLEAEAEAVGLSPETIHERARRSAQLAAFLKAIQNPYDMKNRILLNSMRFGDCAKCGQVVIGCTMDAKHYCAADPDNPLSLTETDFPHLRRLLYAHDVLNHSQLFPLVTDMPKPSLISRRVASILTPARFQAALPLDYTHYDPTKCSTSVYLPATLKDDEYLWVTLAVDVILSEQERCPEECKPTTATQRNVAWIEGRADALRAWAKPRMTGTQGEPLFIVRCESGWISAIPKIRVHRETGTRFHLHTCADSKRREKDGETRSNAFDGTRNCGTCQFKAIDSMADLPAEFSRVLNNYIRNQKNLLRTGVQYQDHPRHTRRASSELEWRVLCLFDAFEQYIPVAYDTDQTLPVSCTVDTAARAPMSQILIDLSAELEG</sequence>
<gene>
    <name evidence="2" type="ORF">B0H16DRAFT_1728681</name>
</gene>
<protein>
    <submittedName>
        <fullName evidence="2">Uncharacterized protein</fullName>
    </submittedName>
</protein>
<evidence type="ECO:0000313" key="2">
    <source>
        <dbReference type="EMBL" id="KAJ7741042.1"/>
    </source>
</evidence>
<accession>A0AAD7IE33</accession>
<organism evidence="2 3">
    <name type="scientific">Mycena metata</name>
    <dbReference type="NCBI Taxonomy" id="1033252"/>
    <lineage>
        <taxon>Eukaryota</taxon>
        <taxon>Fungi</taxon>
        <taxon>Dikarya</taxon>
        <taxon>Basidiomycota</taxon>
        <taxon>Agaricomycotina</taxon>
        <taxon>Agaricomycetes</taxon>
        <taxon>Agaricomycetidae</taxon>
        <taxon>Agaricales</taxon>
        <taxon>Marasmiineae</taxon>
        <taxon>Mycenaceae</taxon>
        <taxon>Mycena</taxon>
    </lineage>
</organism>
<feature type="region of interest" description="Disordered" evidence="1">
    <location>
        <begin position="918"/>
        <end position="958"/>
    </location>
</feature>
<feature type="compositionally biased region" description="Low complexity" evidence="1">
    <location>
        <begin position="149"/>
        <end position="166"/>
    </location>
</feature>
<feature type="compositionally biased region" description="Low complexity" evidence="1">
    <location>
        <begin position="36"/>
        <end position="48"/>
    </location>
</feature>
<proteinExistence type="predicted"/>
<dbReference type="EMBL" id="JARKIB010000100">
    <property type="protein sequence ID" value="KAJ7741042.1"/>
    <property type="molecule type" value="Genomic_DNA"/>
</dbReference>
<feature type="region of interest" description="Disordered" evidence="1">
    <location>
        <begin position="20"/>
        <end position="48"/>
    </location>
</feature>
<feature type="compositionally biased region" description="Acidic residues" evidence="1">
    <location>
        <begin position="938"/>
        <end position="954"/>
    </location>
</feature>
<feature type="compositionally biased region" description="Polar residues" evidence="1">
    <location>
        <begin position="26"/>
        <end position="35"/>
    </location>
</feature>
<reference evidence="2" key="1">
    <citation type="submission" date="2023-03" db="EMBL/GenBank/DDBJ databases">
        <title>Massive genome expansion in bonnet fungi (Mycena s.s.) driven by repeated elements and novel gene families across ecological guilds.</title>
        <authorList>
            <consortium name="Lawrence Berkeley National Laboratory"/>
            <person name="Harder C.B."/>
            <person name="Miyauchi S."/>
            <person name="Viragh M."/>
            <person name="Kuo A."/>
            <person name="Thoen E."/>
            <person name="Andreopoulos B."/>
            <person name="Lu D."/>
            <person name="Skrede I."/>
            <person name="Drula E."/>
            <person name="Henrissat B."/>
            <person name="Morin E."/>
            <person name="Kohler A."/>
            <person name="Barry K."/>
            <person name="LaButti K."/>
            <person name="Morin E."/>
            <person name="Salamov A."/>
            <person name="Lipzen A."/>
            <person name="Mereny Z."/>
            <person name="Hegedus B."/>
            <person name="Baldrian P."/>
            <person name="Stursova M."/>
            <person name="Weitz H."/>
            <person name="Taylor A."/>
            <person name="Grigoriev I.V."/>
            <person name="Nagy L.G."/>
            <person name="Martin F."/>
            <person name="Kauserud H."/>
        </authorList>
    </citation>
    <scope>NUCLEOTIDE SEQUENCE</scope>
    <source>
        <strain evidence="2">CBHHK182m</strain>
    </source>
</reference>
<keyword evidence="3" id="KW-1185">Reference proteome</keyword>
<feature type="compositionally biased region" description="Low complexity" evidence="1">
    <location>
        <begin position="88"/>
        <end position="102"/>
    </location>
</feature>
<feature type="compositionally biased region" description="Basic residues" evidence="1">
    <location>
        <begin position="180"/>
        <end position="189"/>
    </location>
</feature>
<name>A0AAD7IE33_9AGAR</name>
<feature type="compositionally biased region" description="Basic and acidic residues" evidence="1">
    <location>
        <begin position="216"/>
        <end position="227"/>
    </location>
</feature>
<evidence type="ECO:0000256" key="1">
    <source>
        <dbReference type="SAM" id="MobiDB-lite"/>
    </source>
</evidence>
<feature type="region of interest" description="Disordered" evidence="1">
    <location>
        <begin position="88"/>
        <end position="110"/>
    </location>
</feature>
<feature type="region of interest" description="Disordered" evidence="1">
    <location>
        <begin position="148"/>
        <end position="227"/>
    </location>
</feature>
<dbReference type="Proteomes" id="UP001215598">
    <property type="component" value="Unassembled WGS sequence"/>
</dbReference>